<proteinExistence type="predicted"/>
<feature type="domain" description="Alpha-type protein kinase" evidence="4">
    <location>
        <begin position="120"/>
        <end position="200"/>
    </location>
</feature>
<keyword evidence="1" id="KW-0723">Serine/threonine-protein kinase</keyword>
<keyword evidence="6" id="KW-1185">Reference proteome</keyword>
<dbReference type="CDD" id="cd04515">
    <property type="entry name" value="Alpha_kinase"/>
    <property type="match status" value="1"/>
</dbReference>
<protein>
    <recommendedName>
        <fullName evidence="4">Alpha-type protein kinase domain-containing protein</fullName>
    </recommendedName>
</protein>
<organism evidence="5 6">
    <name type="scientific">Athelia psychrophila</name>
    <dbReference type="NCBI Taxonomy" id="1759441"/>
    <lineage>
        <taxon>Eukaryota</taxon>
        <taxon>Fungi</taxon>
        <taxon>Dikarya</taxon>
        <taxon>Basidiomycota</taxon>
        <taxon>Agaricomycotina</taxon>
        <taxon>Agaricomycetes</taxon>
        <taxon>Agaricomycetidae</taxon>
        <taxon>Atheliales</taxon>
        <taxon>Atheliaceae</taxon>
        <taxon>Athelia</taxon>
    </lineage>
</organism>
<evidence type="ECO:0000256" key="1">
    <source>
        <dbReference type="ARBA" id="ARBA00022527"/>
    </source>
</evidence>
<dbReference type="STRING" id="436010.A0A167XQH6"/>
<keyword evidence="2" id="KW-0808">Transferase</keyword>
<dbReference type="InterPro" id="IPR011009">
    <property type="entry name" value="Kinase-like_dom_sf"/>
</dbReference>
<reference evidence="5 6" key="1">
    <citation type="journal article" date="2016" name="Mol. Biol. Evol.">
        <title>Comparative Genomics of Early-Diverging Mushroom-Forming Fungi Provides Insights into the Origins of Lignocellulose Decay Capabilities.</title>
        <authorList>
            <person name="Nagy L.G."/>
            <person name="Riley R."/>
            <person name="Tritt A."/>
            <person name="Adam C."/>
            <person name="Daum C."/>
            <person name="Floudas D."/>
            <person name="Sun H."/>
            <person name="Yadav J.S."/>
            <person name="Pangilinan J."/>
            <person name="Larsson K.H."/>
            <person name="Matsuura K."/>
            <person name="Barry K."/>
            <person name="Labutti K."/>
            <person name="Kuo R."/>
            <person name="Ohm R.A."/>
            <person name="Bhattacharya S.S."/>
            <person name="Shirouzu T."/>
            <person name="Yoshinaga Y."/>
            <person name="Martin F.M."/>
            <person name="Grigoriev I.V."/>
            <person name="Hibbett D.S."/>
        </authorList>
    </citation>
    <scope>NUCLEOTIDE SEQUENCE [LARGE SCALE GENOMIC DNA]</scope>
    <source>
        <strain evidence="5 6">CBS 109695</strain>
    </source>
</reference>
<dbReference type="InterPro" id="IPR004166">
    <property type="entry name" value="a-kinase_dom"/>
</dbReference>
<dbReference type="SUPFAM" id="SSF56112">
    <property type="entry name" value="Protein kinase-like (PK-like)"/>
    <property type="match status" value="1"/>
</dbReference>
<dbReference type="GO" id="GO:0004674">
    <property type="term" value="F:protein serine/threonine kinase activity"/>
    <property type="evidence" value="ECO:0007669"/>
    <property type="project" value="UniProtKB-KW"/>
</dbReference>
<keyword evidence="3" id="KW-0418">Kinase</keyword>
<evidence type="ECO:0000256" key="2">
    <source>
        <dbReference type="ARBA" id="ARBA00022679"/>
    </source>
</evidence>
<dbReference type="OrthoDB" id="301415at2759"/>
<dbReference type="Gene3D" id="3.20.200.10">
    <property type="entry name" value="MHCK/EF2 kinase"/>
    <property type="match status" value="1"/>
</dbReference>
<accession>A0A167XQH6</accession>
<evidence type="ECO:0000259" key="4">
    <source>
        <dbReference type="Pfam" id="PF02816"/>
    </source>
</evidence>
<dbReference type="Proteomes" id="UP000076532">
    <property type="component" value="Unassembled WGS sequence"/>
</dbReference>
<dbReference type="Pfam" id="PF02816">
    <property type="entry name" value="Alpha_kinase"/>
    <property type="match status" value="1"/>
</dbReference>
<evidence type="ECO:0000313" key="6">
    <source>
        <dbReference type="Proteomes" id="UP000076532"/>
    </source>
</evidence>
<dbReference type="AlphaFoldDB" id="A0A167XQH6"/>
<dbReference type="GO" id="GO:0005524">
    <property type="term" value="F:ATP binding"/>
    <property type="evidence" value="ECO:0007669"/>
    <property type="project" value="InterPro"/>
</dbReference>
<dbReference type="EMBL" id="KV417750">
    <property type="protein sequence ID" value="KZP07457.1"/>
    <property type="molecule type" value="Genomic_DNA"/>
</dbReference>
<name>A0A167XQH6_9AGAM</name>
<evidence type="ECO:0000256" key="3">
    <source>
        <dbReference type="ARBA" id="ARBA00022777"/>
    </source>
</evidence>
<evidence type="ECO:0000313" key="5">
    <source>
        <dbReference type="EMBL" id="KZP07457.1"/>
    </source>
</evidence>
<gene>
    <name evidence="5" type="ORF">FIBSPDRAFT_762900</name>
</gene>
<sequence length="200" mass="21947">MVLTCSQGRYGPKDYAILQSKPAMTETAGNENDLVNELALLGLGQWFLNSFYQCAEDFPEVKKLLPSMKWNNEDVFVGTVDTTATPISARPPAGETDNCTLLFPHFLATPLLSSGSQYREVKFSGNEDVGNNMDPVGEAVDAYAHHIVADSFGNILFTDLQGIIGPDTSVVLFDPQAHSILKSGYWDKGRGMIKAFLRQH</sequence>